<proteinExistence type="predicted"/>
<evidence type="ECO:0000313" key="1">
    <source>
        <dbReference type="EMBL" id="AJS09933.1"/>
    </source>
</evidence>
<accession>A0A0D3RKI8</accession>
<reference evidence="1" key="1">
    <citation type="journal article" date="2015" name="FEMS Microbiol. Lett.">
        <title>Characterisation of a large novel phage-like plasmid in Salmonella enterica serovar Typhimurium.</title>
        <authorList>
            <person name="Octavia S."/>
            <person name="Sara J."/>
            <person name="Lan R."/>
        </authorList>
    </citation>
    <scope>NUCLEOTIDE SEQUENCE</scope>
    <source>
        <strain evidence="1">L946</strain>
        <plasmid evidence="1">pSTM_Phi</plasmid>
    </source>
</reference>
<name>A0A0D3RKI8_SALTM</name>
<dbReference type="EMBL" id="KP763470">
    <property type="protein sequence ID" value="AJS09933.1"/>
    <property type="molecule type" value="Genomic_DNA"/>
</dbReference>
<dbReference type="AlphaFoldDB" id="A0A0D3RKI8"/>
<keyword evidence="1" id="KW-0614">Plasmid</keyword>
<organism evidence="1">
    <name type="scientific">Salmonella typhimurium</name>
    <dbReference type="NCBI Taxonomy" id="90371"/>
    <lineage>
        <taxon>Bacteria</taxon>
        <taxon>Pseudomonadati</taxon>
        <taxon>Pseudomonadota</taxon>
        <taxon>Gammaproteobacteria</taxon>
        <taxon>Enterobacterales</taxon>
        <taxon>Enterobacteriaceae</taxon>
        <taxon>Salmonella</taxon>
    </lineage>
</organism>
<protein>
    <submittedName>
        <fullName evidence="1">Uncharacterized protein</fullName>
    </submittedName>
</protein>
<dbReference type="RefSeq" id="WP_079824837.1">
    <property type="nucleotide sequence ID" value="NZ_KP763470.1"/>
</dbReference>
<sequence>MRIEEEVFLDDYGMRRKKFVYDHRVHHSYVFVAGNEVYTVIVGSLVDEVTFTRIGYEMPPGIAFPANGMAEVYFDVYDGMDGLADFRHVKFEGLGSAVVLQTVSLALIAHYEKFNIGGFVFQAASGGVVDIGRRTTLEETYDYMLGLKSEPRYNKRTGLPKKAPRPLIPEDLHAYKTITEGRACYVVLQ</sequence>
<geneLocation type="plasmid" evidence="1">
    <name>pSTM_Phi</name>
</geneLocation>